<name>A0ABS6XM33_9SPHN</name>
<evidence type="ECO:0000259" key="1">
    <source>
        <dbReference type="Pfam" id="PF07007"/>
    </source>
</evidence>
<proteinExistence type="predicted"/>
<feature type="domain" description="Lysozyme inhibitor LprI-like N-terminal" evidence="1">
    <location>
        <begin position="22"/>
        <end position="118"/>
    </location>
</feature>
<evidence type="ECO:0000313" key="3">
    <source>
        <dbReference type="Proteomes" id="UP001197214"/>
    </source>
</evidence>
<reference evidence="2 3" key="1">
    <citation type="submission" date="2021-07" db="EMBL/GenBank/DDBJ databases">
        <title>Stakelama flava sp. nov., a novel endophytic bacterium isolated from branch of Kandelia candel.</title>
        <authorList>
            <person name="Tuo L."/>
        </authorList>
    </citation>
    <scope>NUCLEOTIDE SEQUENCE [LARGE SCALE GENOMIC DNA]</scope>
    <source>
        <strain evidence="2 3">CBK3Z-3</strain>
    </source>
</reference>
<keyword evidence="3" id="KW-1185">Reference proteome</keyword>
<dbReference type="Pfam" id="PF07007">
    <property type="entry name" value="LprI"/>
    <property type="match status" value="1"/>
</dbReference>
<organism evidence="2 3">
    <name type="scientific">Stakelama flava</name>
    <dbReference type="NCBI Taxonomy" id="2860338"/>
    <lineage>
        <taxon>Bacteria</taxon>
        <taxon>Pseudomonadati</taxon>
        <taxon>Pseudomonadota</taxon>
        <taxon>Alphaproteobacteria</taxon>
        <taxon>Sphingomonadales</taxon>
        <taxon>Sphingomonadaceae</taxon>
        <taxon>Stakelama</taxon>
    </lineage>
</organism>
<accession>A0ABS6XM33</accession>
<dbReference type="Proteomes" id="UP001197214">
    <property type="component" value="Unassembled WGS sequence"/>
</dbReference>
<sequence length="144" mass="15932">MIAALALLALVQTQAEGDPCQGSTTIAVNQCLANDVDTAQAELDRYLAAARERVGQTEDDPLAATKKELLTGFDAAQDAWEKYRDAQCDNIYRYWQGGTIRGAMALGCKLELTQQRTHFIWESFLTYPDSTPPVLPEPVLPDRK</sequence>
<dbReference type="EMBL" id="JAHWZX010000008">
    <property type="protein sequence ID" value="MBW4331257.1"/>
    <property type="molecule type" value="Genomic_DNA"/>
</dbReference>
<gene>
    <name evidence="2" type="ORF">KY084_10275</name>
</gene>
<protein>
    <submittedName>
        <fullName evidence="2">DUF1311 domain-containing protein</fullName>
    </submittedName>
</protein>
<dbReference type="RefSeq" id="WP_219238362.1">
    <property type="nucleotide sequence ID" value="NZ_JAHWZX010000008.1"/>
</dbReference>
<comment type="caution">
    <text evidence="2">The sequence shown here is derived from an EMBL/GenBank/DDBJ whole genome shotgun (WGS) entry which is preliminary data.</text>
</comment>
<dbReference type="InterPro" id="IPR009739">
    <property type="entry name" value="LprI-like_N"/>
</dbReference>
<evidence type="ECO:0000313" key="2">
    <source>
        <dbReference type="EMBL" id="MBW4331257.1"/>
    </source>
</evidence>